<evidence type="ECO:0000313" key="2">
    <source>
        <dbReference type="Proteomes" id="UP000015530"/>
    </source>
</evidence>
<evidence type="ECO:0000313" key="1">
    <source>
        <dbReference type="EMBL" id="EQB48614.1"/>
    </source>
</evidence>
<dbReference type="AlphaFoldDB" id="T0K9C6"/>
<dbReference type="EMBL" id="AMYD01002570">
    <property type="protein sequence ID" value="EQB48614.1"/>
    <property type="molecule type" value="Genomic_DNA"/>
</dbReference>
<dbReference type="HOGENOM" id="CLU_3431978_0_0_1"/>
<proteinExistence type="predicted"/>
<dbReference type="Proteomes" id="UP000015530">
    <property type="component" value="Unassembled WGS sequence"/>
</dbReference>
<reference evidence="2" key="1">
    <citation type="journal article" date="2013" name="Mol. Plant Microbe Interact.">
        <title>Global aspects of pacC regulation of pathogenicity genes in Colletotrichum gloeosporioides as revealed by transcriptome analysis.</title>
        <authorList>
            <person name="Alkan N."/>
            <person name="Meng X."/>
            <person name="Friedlander G."/>
            <person name="Reuveni E."/>
            <person name="Sukno S."/>
            <person name="Sherman A."/>
            <person name="Thon M."/>
            <person name="Fluhr R."/>
            <person name="Prusky D."/>
        </authorList>
    </citation>
    <scope>NUCLEOTIDE SEQUENCE [LARGE SCALE GENOMIC DNA]</scope>
    <source>
        <strain evidence="2">Cg-14</strain>
    </source>
</reference>
<name>T0K9C6_COLGC</name>
<gene>
    <name evidence="1" type="ORF">CGLO_12139</name>
</gene>
<protein>
    <submittedName>
        <fullName evidence="1">Uncharacterized protein</fullName>
    </submittedName>
</protein>
<accession>T0K9C6</accession>
<sequence>MDEPSTTQPMLYDAKVF</sequence>
<organism evidence="1 2">
    <name type="scientific">Colletotrichum gloeosporioides (strain Cg-14)</name>
    <name type="common">Anthracnose fungus</name>
    <name type="synonym">Glomerella cingulata</name>
    <dbReference type="NCBI Taxonomy" id="1237896"/>
    <lineage>
        <taxon>Eukaryota</taxon>
        <taxon>Fungi</taxon>
        <taxon>Dikarya</taxon>
        <taxon>Ascomycota</taxon>
        <taxon>Pezizomycotina</taxon>
        <taxon>Sordariomycetes</taxon>
        <taxon>Hypocreomycetidae</taxon>
        <taxon>Glomerellales</taxon>
        <taxon>Glomerellaceae</taxon>
        <taxon>Colletotrichum</taxon>
        <taxon>Colletotrichum gloeosporioides species complex</taxon>
    </lineage>
</organism>
<comment type="caution">
    <text evidence="1">The sequence shown here is derived from an EMBL/GenBank/DDBJ whole genome shotgun (WGS) entry which is preliminary data.</text>
</comment>